<gene>
    <name evidence="2" type="ORF">GOCE00092_LOCUS20749</name>
</gene>
<proteinExistence type="predicted"/>
<evidence type="ECO:0000256" key="1">
    <source>
        <dbReference type="SAM" id="MobiDB-lite"/>
    </source>
</evidence>
<feature type="region of interest" description="Disordered" evidence="1">
    <location>
        <begin position="68"/>
        <end position="99"/>
    </location>
</feature>
<dbReference type="EMBL" id="HBGK01039773">
    <property type="protein sequence ID" value="CAD9299046.1"/>
    <property type="molecule type" value="Transcribed_RNA"/>
</dbReference>
<organism evidence="2">
    <name type="scientific">Grammatophora oceanica</name>
    <dbReference type="NCBI Taxonomy" id="210454"/>
    <lineage>
        <taxon>Eukaryota</taxon>
        <taxon>Sar</taxon>
        <taxon>Stramenopiles</taxon>
        <taxon>Ochrophyta</taxon>
        <taxon>Bacillariophyta</taxon>
        <taxon>Fragilariophyceae</taxon>
        <taxon>Fragilariophycidae</taxon>
        <taxon>Rhabdonematales</taxon>
        <taxon>Grammatophoraceae</taxon>
        <taxon>Grammatophora</taxon>
    </lineage>
</organism>
<dbReference type="AlphaFoldDB" id="A0A7S1VGC2"/>
<accession>A0A7S1VGC2</accession>
<name>A0A7S1VGC2_9STRA</name>
<protein>
    <submittedName>
        <fullName evidence="2">Uncharacterized protein</fullName>
    </submittedName>
</protein>
<sequence>MYTEWGAIAKLDKLAEEFPGVIEEASAQSGSFSSGIISGSIRARERFKTTSNDKHFAKVSDLCSQERRDGSSYMHGSSPFLHDSTASTQTGGGSSSFFRSENSTLLPGLSEADEPLFSHEFTAFSKATTPPFPYCTCQRSCSHTSHFSQHAWA</sequence>
<reference evidence="2" key="1">
    <citation type="submission" date="2021-01" db="EMBL/GenBank/DDBJ databases">
        <authorList>
            <person name="Corre E."/>
            <person name="Pelletier E."/>
            <person name="Niang G."/>
            <person name="Scheremetjew M."/>
            <person name="Finn R."/>
            <person name="Kale V."/>
            <person name="Holt S."/>
            <person name="Cochrane G."/>
            <person name="Meng A."/>
            <person name="Brown T."/>
            <person name="Cohen L."/>
        </authorList>
    </citation>
    <scope>NUCLEOTIDE SEQUENCE</scope>
    <source>
        <strain evidence="2">CCMP 410</strain>
    </source>
</reference>
<evidence type="ECO:0000313" key="2">
    <source>
        <dbReference type="EMBL" id="CAD9299046.1"/>
    </source>
</evidence>